<dbReference type="InterPro" id="IPR043461">
    <property type="entry name" value="LpxH-like"/>
</dbReference>
<protein>
    <recommendedName>
        <fullName evidence="10">UDP-2,3-diacylglucosamine hydrolase</fullName>
        <ecNumber evidence="10">3.6.1.54</ecNumber>
    </recommendedName>
    <alternativeName>
        <fullName evidence="10">UDP-2,3-diacylglucosamine diphosphatase</fullName>
    </alternativeName>
</protein>
<feature type="binding site" evidence="10">
    <location>
        <position position="41"/>
    </location>
    <ligand>
        <name>Mn(2+)</name>
        <dbReference type="ChEBI" id="CHEBI:29035"/>
        <label>2</label>
    </ligand>
</feature>
<dbReference type="HAMAP" id="MF_00575">
    <property type="entry name" value="LpxH"/>
    <property type="match status" value="1"/>
</dbReference>
<keyword evidence="13" id="KW-1185">Reference proteome</keyword>
<evidence type="ECO:0000256" key="7">
    <source>
        <dbReference type="ARBA" id="ARBA00023098"/>
    </source>
</evidence>
<accession>A0ABQ1I5Q8</accession>
<comment type="cofactor">
    <cofactor evidence="10">
        <name>Mn(2+)</name>
        <dbReference type="ChEBI" id="CHEBI:29035"/>
    </cofactor>
    <text evidence="10">Binds 2 Mn(2+) ions per subunit in a binuclear metal center.</text>
</comment>
<feature type="binding site" evidence="10">
    <location>
        <position position="160"/>
    </location>
    <ligand>
        <name>substrate</name>
    </ligand>
</feature>
<feature type="binding site" evidence="10">
    <location>
        <position position="164"/>
    </location>
    <ligand>
        <name>substrate</name>
    </ligand>
</feature>
<dbReference type="InterPro" id="IPR029052">
    <property type="entry name" value="Metallo-depent_PP-like"/>
</dbReference>
<feature type="binding site" evidence="10">
    <location>
        <begin position="79"/>
        <end position="80"/>
    </location>
    <ligand>
        <name>substrate</name>
    </ligand>
</feature>
<keyword evidence="8 10" id="KW-0472">Membrane</keyword>
<evidence type="ECO:0000256" key="5">
    <source>
        <dbReference type="ARBA" id="ARBA00022723"/>
    </source>
</evidence>
<comment type="function">
    <text evidence="10">Hydrolyzes the pyrophosphate bond of UDP-2,3-diacylglucosamine to yield 2,3-diacylglucosamine 1-phosphate (lipid X) and UMP by catalyzing the attack of water at the alpha-P atom. Involved in the biosynthesis of lipid A, a phosphorylated glycolipid that anchors the lipopolysaccharide to the outer membrane of the cell.</text>
</comment>
<evidence type="ECO:0000256" key="6">
    <source>
        <dbReference type="ARBA" id="ARBA00022801"/>
    </source>
</evidence>
<feature type="binding site" evidence="10">
    <location>
        <position position="195"/>
    </location>
    <ligand>
        <name>substrate</name>
    </ligand>
</feature>
<evidence type="ECO:0000256" key="4">
    <source>
        <dbReference type="ARBA" id="ARBA00022556"/>
    </source>
</evidence>
<dbReference type="NCBIfam" id="NF003743">
    <property type="entry name" value="PRK05340.1"/>
    <property type="match status" value="1"/>
</dbReference>
<evidence type="ECO:0000313" key="12">
    <source>
        <dbReference type="EMBL" id="GGB13941.1"/>
    </source>
</evidence>
<dbReference type="Gene3D" id="3.60.21.10">
    <property type="match status" value="1"/>
</dbReference>
<dbReference type="PANTHER" id="PTHR34990">
    <property type="entry name" value="UDP-2,3-DIACYLGLUCOSAMINE HYDROLASE-RELATED"/>
    <property type="match status" value="1"/>
</dbReference>
<keyword evidence="6 10" id="KW-0378">Hydrolase</keyword>
<feature type="binding site" evidence="10">
    <location>
        <position position="122"/>
    </location>
    <ligand>
        <name>substrate</name>
    </ligand>
</feature>
<dbReference type="Pfam" id="PF00149">
    <property type="entry name" value="Metallophos"/>
    <property type="match status" value="1"/>
</dbReference>
<comment type="catalytic activity">
    <reaction evidence="10">
        <text>UDP-2-N,3-O-bis[(3R)-3-hydroxytetradecanoyl]-alpha-D-glucosamine + H2O = 2-N,3-O-bis[(3R)-3-hydroxytetradecanoyl]-alpha-D-glucosaminyl 1-phosphate + UMP + 2 H(+)</text>
        <dbReference type="Rhea" id="RHEA:25213"/>
        <dbReference type="ChEBI" id="CHEBI:15377"/>
        <dbReference type="ChEBI" id="CHEBI:15378"/>
        <dbReference type="ChEBI" id="CHEBI:57865"/>
        <dbReference type="ChEBI" id="CHEBI:57957"/>
        <dbReference type="ChEBI" id="CHEBI:78847"/>
        <dbReference type="EC" id="3.6.1.54"/>
    </reaction>
</comment>
<comment type="pathway">
    <text evidence="10">Glycolipid biosynthesis; lipid IV(A) biosynthesis; lipid IV(A) from (3R)-3-hydroxytetradecanoyl-[acyl-carrier-protein] and UDP-N-acetyl-alpha-D-glucosamine: step 4/6.</text>
</comment>
<evidence type="ECO:0000259" key="11">
    <source>
        <dbReference type="Pfam" id="PF00149"/>
    </source>
</evidence>
<keyword evidence="1 10" id="KW-1003">Cell membrane</keyword>
<dbReference type="EC" id="3.6.1.54" evidence="10"/>
<organism evidence="12 13">
    <name type="scientific">Agarivorans gilvus</name>
    <dbReference type="NCBI Taxonomy" id="680279"/>
    <lineage>
        <taxon>Bacteria</taxon>
        <taxon>Pseudomonadati</taxon>
        <taxon>Pseudomonadota</taxon>
        <taxon>Gammaproteobacteria</taxon>
        <taxon>Alteromonadales</taxon>
        <taxon>Alteromonadaceae</taxon>
        <taxon>Agarivorans</taxon>
    </lineage>
</organism>
<dbReference type="EMBL" id="BMDY01000019">
    <property type="protein sequence ID" value="GGB13941.1"/>
    <property type="molecule type" value="Genomic_DNA"/>
</dbReference>
<keyword evidence="5 10" id="KW-0479">Metal-binding</keyword>
<dbReference type="InterPro" id="IPR004843">
    <property type="entry name" value="Calcineurin-like_PHP"/>
</dbReference>
<dbReference type="NCBIfam" id="TIGR01854">
    <property type="entry name" value="lipid_A_lpxH"/>
    <property type="match status" value="1"/>
</dbReference>
<evidence type="ECO:0000256" key="9">
    <source>
        <dbReference type="ARBA" id="ARBA00023211"/>
    </source>
</evidence>
<evidence type="ECO:0000256" key="10">
    <source>
        <dbReference type="HAMAP-Rule" id="MF_00575"/>
    </source>
</evidence>
<feature type="binding site" evidence="10">
    <location>
        <position position="197"/>
    </location>
    <ligand>
        <name>Mn(2+)</name>
        <dbReference type="ChEBI" id="CHEBI:29035"/>
        <label>1</label>
    </ligand>
</feature>
<keyword evidence="2 10" id="KW-0444">Lipid biosynthesis</keyword>
<evidence type="ECO:0000256" key="3">
    <source>
        <dbReference type="ARBA" id="ARBA00022519"/>
    </source>
</evidence>
<feature type="binding site" evidence="10">
    <location>
        <position position="10"/>
    </location>
    <ligand>
        <name>Mn(2+)</name>
        <dbReference type="ChEBI" id="CHEBI:29035"/>
        <label>1</label>
    </ligand>
</feature>
<feature type="binding site" evidence="10">
    <location>
        <position position="8"/>
    </location>
    <ligand>
        <name>Mn(2+)</name>
        <dbReference type="ChEBI" id="CHEBI:29035"/>
        <label>1</label>
    </ligand>
</feature>
<evidence type="ECO:0000256" key="1">
    <source>
        <dbReference type="ARBA" id="ARBA00022475"/>
    </source>
</evidence>
<comment type="similarity">
    <text evidence="10">Belongs to the LpxH family.</text>
</comment>
<comment type="caution">
    <text evidence="12">The sequence shown here is derived from an EMBL/GenBank/DDBJ whole genome shotgun (WGS) entry which is preliminary data.</text>
</comment>
<gene>
    <name evidence="10 12" type="primary">lpxH</name>
    <name evidence="12" type="ORF">GCM10007414_29150</name>
</gene>
<evidence type="ECO:0000313" key="13">
    <source>
        <dbReference type="Proteomes" id="UP000651977"/>
    </source>
</evidence>
<keyword evidence="7 10" id="KW-0443">Lipid metabolism</keyword>
<name>A0ABQ1I5Q8_9ALTE</name>
<feature type="binding site" evidence="10">
    <location>
        <position position="41"/>
    </location>
    <ligand>
        <name>Mn(2+)</name>
        <dbReference type="ChEBI" id="CHEBI:29035"/>
        <label>1</label>
    </ligand>
</feature>
<dbReference type="PANTHER" id="PTHR34990:SF1">
    <property type="entry name" value="UDP-2,3-DIACYLGLUCOSAMINE HYDROLASE"/>
    <property type="match status" value="1"/>
</dbReference>
<keyword evidence="4 10" id="KW-0441">Lipid A biosynthesis</keyword>
<reference evidence="13" key="1">
    <citation type="journal article" date="2019" name="Int. J. Syst. Evol. Microbiol.">
        <title>The Global Catalogue of Microorganisms (GCM) 10K type strain sequencing project: providing services to taxonomists for standard genome sequencing and annotation.</title>
        <authorList>
            <consortium name="The Broad Institute Genomics Platform"/>
            <consortium name="The Broad Institute Genome Sequencing Center for Infectious Disease"/>
            <person name="Wu L."/>
            <person name="Ma J."/>
        </authorList>
    </citation>
    <scope>NUCLEOTIDE SEQUENCE [LARGE SCALE GENOMIC DNA]</scope>
    <source>
        <strain evidence="13">CGMCC 1.10131</strain>
    </source>
</reference>
<keyword evidence="9 10" id="KW-0464">Manganese</keyword>
<evidence type="ECO:0000256" key="8">
    <source>
        <dbReference type="ARBA" id="ARBA00023136"/>
    </source>
</evidence>
<sequence length="249" mass="28657">MPTYFISDLHLSEDRPDIIRAFLDFMQQQASQADALYILGDLFEFWIGDDDKTAVAKQVEQAIKILTDSGVACYFIHGNRDFMVGKAYAKRCGMQLLEEEELVELYGKKVLILHGDTLCTDDVGYQEYRAVTQKRWLRKLFLLLPLFVRQRIANKIRSKSKQANTSKSLGIMDVNQQAVEQRFADYPIDYMIHGHTHRPKIHSLGQAQGQTKYRVVLGDWYQQMSVLKIEPDGLSLSANHQLEKLELAQ</sequence>
<feature type="binding site" evidence="10">
    <location>
        <position position="195"/>
    </location>
    <ligand>
        <name>Mn(2+)</name>
        <dbReference type="ChEBI" id="CHEBI:29035"/>
        <label>2</label>
    </ligand>
</feature>
<dbReference type="RefSeq" id="WP_055731294.1">
    <property type="nucleotide sequence ID" value="NZ_BMDY01000019.1"/>
</dbReference>
<feature type="binding site" evidence="10">
    <location>
        <position position="167"/>
    </location>
    <ligand>
        <name>substrate</name>
    </ligand>
</feature>
<feature type="domain" description="Calcineurin-like phosphoesterase" evidence="11">
    <location>
        <begin position="1"/>
        <end position="199"/>
    </location>
</feature>
<dbReference type="InterPro" id="IPR010138">
    <property type="entry name" value="UDP-diacylglucosamine_Hdrlase"/>
</dbReference>
<evidence type="ECO:0000256" key="2">
    <source>
        <dbReference type="ARBA" id="ARBA00022516"/>
    </source>
</evidence>
<dbReference type="Proteomes" id="UP000651977">
    <property type="component" value="Unassembled WGS sequence"/>
</dbReference>
<dbReference type="GO" id="GO:0016787">
    <property type="term" value="F:hydrolase activity"/>
    <property type="evidence" value="ECO:0007669"/>
    <property type="project" value="UniProtKB-KW"/>
</dbReference>
<dbReference type="CDD" id="cd07398">
    <property type="entry name" value="MPP_YbbF-LpxH"/>
    <property type="match status" value="1"/>
</dbReference>
<keyword evidence="3 10" id="KW-0997">Cell inner membrane</keyword>
<dbReference type="SUPFAM" id="SSF56300">
    <property type="entry name" value="Metallo-dependent phosphatases"/>
    <property type="match status" value="1"/>
</dbReference>
<feature type="binding site" evidence="10">
    <location>
        <position position="114"/>
    </location>
    <ligand>
        <name>Mn(2+)</name>
        <dbReference type="ChEBI" id="CHEBI:29035"/>
        <label>2</label>
    </ligand>
</feature>
<proteinExistence type="inferred from homology"/>
<feature type="binding site" evidence="10">
    <location>
        <position position="79"/>
    </location>
    <ligand>
        <name>Mn(2+)</name>
        <dbReference type="ChEBI" id="CHEBI:29035"/>
        <label>2</label>
    </ligand>
</feature>
<comment type="subcellular location">
    <subcellularLocation>
        <location evidence="10">Cell inner membrane</location>
        <topology evidence="10">Peripheral membrane protein</topology>
        <orientation evidence="10">Cytoplasmic side</orientation>
    </subcellularLocation>
</comment>